<proteinExistence type="predicted"/>
<organism evidence="1 2">
    <name type="scientific">Neobacillus niacini</name>
    <dbReference type="NCBI Taxonomy" id="86668"/>
    <lineage>
        <taxon>Bacteria</taxon>
        <taxon>Bacillati</taxon>
        <taxon>Bacillota</taxon>
        <taxon>Bacilli</taxon>
        <taxon>Bacillales</taxon>
        <taxon>Bacillaceae</taxon>
        <taxon>Neobacillus</taxon>
    </lineage>
</organism>
<evidence type="ECO:0000313" key="1">
    <source>
        <dbReference type="EMBL" id="NYE04359.1"/>
    </source>
</evidence>
<name>A0A852T920_9BACI</name>
<gene>
    <name evidence="1" type="ORF">F4694_001103</name>
</gene>
<evidence type="ECO:0000313" key="2">
    <source>
        <dbReference type="Proteomes" id="UP000548423"/>
    </source>
</evidence>
<sequence length="313" mass="35625">MLTKVKVYWKEDSVSHFMTELIDYAGIFPPAALPLKEAILNYHSYIHQEDSWMLGPFVIPSSRLGELEPFRDLFNEQYPLRLSIILSKSDEVKTDLNAIKLFSETYQTAGMIDAIEVPPSLEFDSEIFDKLDILIPGYRIYCEIAGSIEQLQSSLNRIKKKNQVTSRLIGIKFRMGGITANLFPSSEKAAFVIHECKKRGLALKFTAGLHHPIRQYRNEVGTIMHGFVNVFTASIMAHSLSISHDTIQEILLEDNPRNFTFTTNELIWRNLSVSSLEINAARNVFSLSYGSCSFDEPRKELGELALFHEEAVR</sequence>
<dbReference type="Proteomes" id="UP000548423">
    <property type="component" value="Unassembled WGS sequence"/>
</dbReference>
<dbReference type="EMBL" id="JACCBX010000002">
    <property type="protein sequence ID" value="NYE04359.1"/>
    <property type="molecule type" value="Genomic_DNA"/>
</dbReference>
<reference evidence="2" key="2">
    <citation type="submission" date="2020-08" db="EMBL/GenBank/DDBJ databases">
        <title>The Agave Microbiome: Exploring the role of microbial communities in plant adaptations to desert environments.</title>
        <authorList>
            <person name="Partida-Martinez L.P."/>
        </authorList>
    </citation>
    <scope>NUCLEOTIDE SEQUENCE [LARGE SCALE GENOMIC DNA]</scope>
    <source>
        <strain evidence="2">AT2.8</strain>
    </source>
</reference>
<reference evidence="2" key="1">
    <citation type="submission" date="2020-07" db="EMBL/GenBank/DDBJ databases">
        <authorList>
            <person name="Partida-Martinez L."/>
            <person name="Huntemann M."/>
            <person name="Clum A."/>
            <person name="Wang J."/>
            <person name="Palaniappan K."/>
            <person name="Ritter S."/>
            <person name="Chen I.-M."/>
            <person name="Stamatis D."/>
            <person name="Reddy T."/>
            <person name="O'Malley R."/>
            <person name="Daum C."/>
            <person name="Shapiro N."/>
            <person name="Ivanova N."/>
            <person name="Kyrpides N."/>
            <person name="Woyke T."/>
        </authorList>
    </citation>
    <scope>NUCLEOTIDE SEQUENCE [LARGE SCALE GENOMIC DNA]</scope>
    <source>
        <strain evidence="2">AT2.8</strain>
    </source>
</reference>
<accession>A0A852T920</accession>
<dbReference type="AlphaFoldDB" id="A0A852T920"/>
<comment type="caution">
    <text evidence="1">The sequence shown here is derived from an EMBL/GenBank/DDBJ whole genome shotgun (WGS) entry which is preliminary data.</text>
</comment>
<evidence type="ECO:0008006" key="3">
    <source>
        <dbReference type="Google" id="ProtNLM"/>
    </source>
</evidence>
<protein>
    <recommendedName>
        <fullName evidence="3">HpcH/HpaI aldolase/citrate lyase domain-containing protein</fullName>
    </recommendedName>
</protein>